<keyword evidence="2" id="KW-1185">Reference proteome</keyword>
<accession>A0AAD5KF70</accession>
<evidence type="ECO:0000313" key="1">
    <source>
        <dbReference type="EMBL" id="KAI9550737.1"/>
    </source>
</evidence>
<dbReference type="AlphaFoldDB" id="A0AAD5KF70"/>
<evidence type="ECO:0000313" key="2">
    <source>
        <dbReference type="Proteomes" id="UP000820818"/>
    </source>
</evidence>
<organism evidence="1 2">
    <name type="scientific">Daphnia sinensis</name>
    <dbReference type="NCBI Taxonomy" id="1820382"/>
    <lineage>
        <taxon>Eukaryota</taxon>
        <taxon>Metazoa</taxon>
        <taxon>Ecdysozoa</taxon>
        <taxon>Arthropoda</taxon>
        <taxon>Crustacea</taxon>
        <taxon>Branchiopoda</taxon>
        <taxon>Diplostraca</taxon>
        <taxon>Cladocera</taxon>
        <taxon>Anomopoda</taxon>
        <taxon>Daphniidae</taxon>
        <taxon>Daphnia</taxon>
        <taxon>Daphnia similis group</taxon>
    </lineage>
</organism>
<dbReference type="EMBL" id="WJBH02000096">
    <property type="protein sequence ID" value="KAI9550737.1"/>
    <property type="molecule type" value="Genomic_DNA"/>
</dbReference>
<protein>
    <submittedName>
        <fullName evidence="1">Uncharacterized protein</fullName>
    </submittedName>
</protein>
<dbReference type="Proteomes" id="UP000820818">
    <property type="component" value="Unassembled WGS sequence"/>
</dbReference>
<comment type="caution">
    <text evidence="1">The sequence shown here is derived from an EMBL/GenBank/DDBJ whole genome shotgun (WGS) entry which is preliminary data.</text>
</comment>
<gene>
    <name evidence="1" type="ORF">GHT06_006670</name>
</gene>
<sequence>MYLSPGIEGGDEKAEKRVEKELRLAINQGSTENVAVEISSLPNTCSSFHNSTIRAVKTARTGESSDVTTCVTVNIRDYLRKPYLSWLTDPLEYWLTKKKPDVSDPSLMLLTFFFVFLPHPYHPSSFFVLRGRHEVGQTGKAGSFSPRMTCPTSWTATLLRSDTWL</sequence>
<reference evidence="1" key="1">
    <citation type="submission" date="2022-05" db="EMBL/GenBank/DDBJ databases">
        <title>A multi-omics perspective on studying reproductive biology in Daphnia sinensis.</title>
        <authorList>
            <person name="Jia J."/>
        </authorList>
    </citation>
    <scope>NUCLEOTIDE SEQUENCE</scope>
    <source>
        <strain evidence="1">WSL</strain>
    </source>
</reference>
<proteinExistence type="predicted"/>
<name>A0AAD5KF70_9CRUS</name>